<evidence type="ECO:0000256" key="6">
    <source>
        <dbReference type="ARBA" id="ARBA00023157"/>
    </source>
</evidence>
<keyword evidence="5" id="KW-0378">Hydrolase</keyword>
<keyword evidence="6" id="KW-1015">Disulfide bond</keyword>
<dbReference type="Pfam" id="PF01083">
    <property type="entry name" value="Cutinase"/>
    <property type="match status" value="1"/>
</dbReference>
<feature type="chain" id="PRO_5047247748" description="cutinase" evidence="8">
    <location>
        <begin position="18"/>
        <end position="153"/>
    </location>
</feature>
<evidence type="ECO:0000256" key="5">
    <source>
        <dbReference type="ARBA" id="ARBA00022801"/>
    </source>
</evidence>
<protein>
    <recommendedName>
        <fullName evidence="2">cutinase</fullName>
        <ecNumber evidence="2">3.1.1.74</ecNumber>
    </recommendedName>
</protein>
<evidence type="ECO:0000256" key="1">
    <source>
        <dbReference type="ARBA" id="ARBA00007534"/>
    </source>
</evidence>
<dbReference type="InterPro" id="IPR029058">
    <property type="entry name" value="AB_hydrolase_fold"/>
</dbReference>
<reference evidence="9 10" key="1">
    <citation type="journal article" date="2024" name="Commun. Biol.">
        <title>Comparative genomic analysis of thermophilic fungi reveals convergent evolutionary adaptations and gene losses.</title>
        <authorList>
            <person name="Steindorff A.S."/>
            <person name="Aguilar-Pontes M.V."/>
            <person name="Robinson A.J."/>
            <person name="Andreopoulos B."/>
            <person name="LaButti K."/>
            <person name="Kuo A."/>
            <person name="Mondo S."/>
            <person name="Riley R."/>
            <person name="Otillar R."/>
            <person name="Haridas S."/>
            <person name="Lipzen A."/>
            <person name="Grimwood J."/>
            <person name="Schmutz J."/>
            <person name="Clum A."/>
            <person name="Reid I.D."/>
            <person name="Moisan M.C."/>
            <person name="Butler G."/>
            <person name="Nguyen T.T.M."/>
            <person name="Dewar K."/>
            <person name="Conant G."/>
            <person name="Drula E."/>
            <person name="Henrissat B."/>
            <person name="Hansel C."/>
            <person name="Singer S."/>
            <person name="Hutchinson M.I."/>
            <person name="de Vries R.P."/>
            <person name="Natvig D.O."/>
            <person name="Powell A.J."/>
            <person name="Tsang A."/>
            <person name="Grigoriev I.V."/>
        </authorList>
    </citation>
    <scope>NUCLEOTIDE SEQUENCE [LARGE SCALE GENOMIC DNA]</scope>
    <source>
        <strain evidence="9 10">CBS 494.80</strain>
    </source>
</reference>
<evidence type="ECO:0000256" key="3">
    <source>
        <dbReference type="ARBA" id="ARBA00022487"/>
    </source>
</evidence>
<evidence type="ECO:0000313" key="10">
    <source>
        <dbReference type="Proteomes" id="UP001595075"/>
    </source>
</evidence>
<dbReference type="InterPro" id="IPR011150">
    <property type="entry name" value="Cutinase_monf"/>
</dbReference>
<feature type="signal peptide" evidence="8">
    <location>
        <begin position="1"/>
        <end position="17"/>
    </location>
</feature>
<dbReference type="EC" id="3.1.1.74" evidence="2"/>
<accession>A0ABR4CFV3</accession>
<keyword evidence="3" id="KW-0719">Serine esterase</keyword>
<sequence>MLLSFWTLLALLGLTLATPVPAPITSPIPIPNPSTATLSSRETDLNAFLSLLLDRLPAISGTLTSVSSLLTTFQSFLALISGKKTTYNQLVTLTTSKNPTCKAYTVIFARGTVEPGNVGILVGPPFFDALKARIGGDSLLVQGVNEYVASVKG</sequence>
<evidence type="ECO:0000256" key="4">
    <source>
        <dbReference type="ARBA" id="ARBA00022729"/>
    </source>
</evidence>
<evidence type="ECO:0000256" key="8">
    <source>
        <dbReference type="SAM" id="SignalP"/>
    </source>
</evidence>
<dbReference type="SUPFAM" id="SSF53474">
    <property type="entry name" value="alpha/beta-Hydrolases"/>
    <property type="match status" value="1"/>
</dbReference>
<dbReference type="Proteomes" id="UP001595075">
    <property type="component" value="Unassembled WGS sequence"/>
</dbReference>
<keyword evidence="4 8" id="KW-0732">Signal</keyword>
<proteinExistence type="inferred from homology"/>
<evidence type="ECO:0000256" key="2">
    <source>
        <dbReference type="ARBA" id="ARBA00013095"/>
    </source>
</evidence>
<comment type="caution">
    <text evidence="9">The sequence shown here is derived from an EMBL/GenBank/DDBJ whole genome shotgun (WGS) entry which is preliminary data.</text>
</comment>
<name>A0ABR4CFV3_9HELO</name>
<dbReference type="InterPro" id="IPR000675">
    <property type="entry name" value="Cutinase/axe"/>
</dbReference>
<gene>
    <name evidence="9" type="ORF">VTL71DRAFT_15156</name>
</gene>
<dbReference type="PANTHER" id="PTHR48250">
    <property type="entry name" value="CUTINASE 2-RELATED"/>
    <property type="match status" value="1"/>
</dbReference>
<dbReference type="EMBL" id="JAZHXI010000008">
    <property type="protein sequence ID" value="KAL2068818.1"/>
    <property type="molecule type" value="Genomic_DNA"/>
</dbReference>
<comment type="catalytic activity">
    <reaction evidence="7">
        <text>cutin + H2O = cutin monomers.</text>
        <dbReference type="EC" id="3.1.1.74"/>
    </reaction>
</comment>
<evidence type="ECO:0000313" key="9">
    <source>
        <dbReference type="EMBL" id="KAL2068818.1"/>
    </source>
</evidence>
<dbReference type="PANTHER" id="PTHR48250:SF2">
    <property type="entry name" value="CUTINASE"/>
    <property type="match status" value="1"/>
</dbReference>
<dbReference type="Gene3D" id="3.40.50.1820">
    <property type="entry name" value="alpha/beta hydrolase"/>
    <property type="match status" value="1"/>
</dbReference>
<keyword evidence="10" id="KW-1185">Reference proteome</keyword>
<organism evidence="9 10">
    <name type="scientific">Oculimacula yallundae</name>
    <dbReference type="NCBI Taxonomy" id="86028"/>
    <lineage>
        <taxon>Eukaryota</taxon>
        <taxon>Fungi</taxon>
        <taxon>Dikarya</taxon>
        <taxon>Ascomycota</taxon>
        <taxon>Pezizomycotina</taxon>
        <taxon>Leotiomycetes</taxon>
        <taxon>Helotiales</taxon>
        <taxon>Ploettnerulaceae</taxon>
        <taxon>Oculimacula</taxon>
    </lineage>
</organism>
<comment type="similarity">
    <text evidence="1">Belongs to the cutinase family.</text>
</comment>
<evidence type="ECO:0000256" key="7">
    <source>
        <dbReference type="ARBA" id="ARBA00034045"/>
    </source>
</evidence>